<name>A0A8X6WF26_TRICX</name>
<gene>
    <name evidence="1" type="ORF">TNCV_4593371</name>
</gene>
<sequence length="132" mass="14898">MEFYQYCMEGVVKSLRCSTAKHPVRNEQYVIEHCHVAIGSHFGAMDIRVVLAAYGSTGKYNESRLVDQARFNDETGNENHNDEIINDESIPIYSFIVLKIFIYDGLSRGNCCYCEHIKDGPCFNGATSAQNC</sequence>
<proteinExistence type="predicted"/>
<evidence type="ECO:0000313" key="1">
    <source>
        <dbReference type="EMBL" id="GFY33625.1"/>
    </source>
</evidence>
<comment type="caution">
    <text evidence="1">The sequence shown here is derived from an EMBL/GenBank/DDBJ whole genome shotgun (WGS) entry which is preliminary data.</text>
</comment>
<organism evidence="1 2">
    <name type="scientific">Trichonephila clavipes</name>
    <name type="common">Golden silk orbweaver</name>
    <name type="synonym">Nephila clavipes</name>
    <dbReference type="NCBI Taxonomy" id="2585209"/>
    <lineage>
        <taxon>Eukaryota</taxon>
        <taxon>Metazoa</taxon>
        <taxon>Ecdysozoa</taxon>
        <taxon>Arthropoda</taxon>
        <taxon>Chelicerata</taxon>
        <taxon>Arachnida</taxon>
        <taxon>Araneae</taxon>
        <taxon>Araneomorphae</taxon>
        <taxon>Entelegynae</taxon>
        <taxon>Araneoidea</taxon>
        <taxon>Nephilidae</taxon>
        <taxon>Trichonephila</taxon>
    </lineage>
</organism>
<accession>A0A8X6WF26</accession>
<dbReference type="AlphaFoldDB" id="A0A8X6WF26"/>
<dbReference type="EMBL" id="BMAU01021418">
    <property type="protein sequence ID" value="GFY33625.1"/>
    <property type="molecule type" value="Genomic_DNA"/>
</dbReference>
<keyword evidence="2" id="KW-1185">Reference proteome</keyword>
<protein>
    <submittedName>
        <fullName evidence="1">Uncharacterized protein</fullName>
    </submittedName>
</protein>
<evidence type="ECO:0000313" key="2">
    <source>
        <dbReference type="Proteomes" id="UP000887159"/>
    </source>
</evidence>
<reference evidence="1" key="1">
    <citation type="submission" date="2020-08" db="EMBL/GenBank/DDBJ databases">
        <title>Multicomponent nature underlies the extraordinary mechanical properties of spider dragline silk.</title>
        <authorList>
            <person name="Kono N."/>
            <person name="Nakamura H."/>
            <person name="Mori M."/>
            <person name="Yoshida Y."/>
            <person name="Ohtoshi R."/>
            <person name="Malay A.D."/>
            <person name="Moran D.A.P."/>
            <person name="Tomita M."/>
            <person name="Numata K."/>
            <person name="Arakawa K."/>
        </authorList>
    </citation>
    <scope>NUCLEOTIDE SEQUENCE</scope>
</reference>
<dbReference type="Proteomes" id="UP000887159">
    <property type="component" value="Unassembled WGS sequence"/>
</dbReference>